<name>D2XAF9_GBMV</name>
<organism evidence="1 2">
    <name type="scientific">Marseillevirus marseillevirus</name>
    <name type="common">GBM</name>
    <dbReference type="NCBI Taxonomy" id="694581"/>
    <lineage>
        <taxon>Viruses</taxon>
        <taxon>Varidnaviria</taxon>
        <taxon>Bamfordvirae</taxon>
        <taxon>Nucleocytoviricota</taxon>
        <taxon>Megaviricetes</taxon>
        <taxon>Pimascovirales</taxon>
        <taxon>Pimascovirales incertae sedis</taxon>
        <taxon>Marseilleviridae</taxon>
        <taxon>Marseillevirus</taxon>
        <taxon>Marseillevirus massiliense</taxon>
    </lineage>
</organism>
<reference evidence="1 2" key="1">
    <citation type="journal article" date="2009" name="Proc. Natl. Acad. Sci. U.S.A.">
        <title>Giant Marseillevirus highlights the role of amoebae as a melting pot in emergence of chimeric microorganisms.</title>
        <authorList>
            <person name="Boyer M."/>
            <person name="Yutin N."/>
            <person name="Pagnier I."/>
            <person name="Barrassi L."/>
            <person name="Fournous G."/>
            <person name="Espinosa L."/>
            <person name="Robert C."/>
            <person name="Azza S."/>
            <person name="Sun S."/>
            <person name="Rossmann M.G."/>
            <person name="Suzan-Monti M."/>
            <person name="La Scola B."/>
            <person name="Koonin E.V."/>
            <person name="Raoult D."/>
        </authorList>
    </citation>
    <scope>NUCLEOTIDE SEQUENCE [LARGE SCALE GENOMIC DNA]</scope>
    <source>
        <strain evidence="1 2">T19</strain>
    </source>
</reference>
<dbReference type="Proteomes" id="UP000029780">
    <property type="component" value="Segment"/>
</dbReference>
<evidence type="ECO:0000313" key="2">
    <source>
        <dbReference type="Proteomes" id="UP000029780"/>
    </source>
</evidence>
<dbReference type="RefSeq" id="YP_003406898.1">
    <property type="nucleotide sequence ID" value="NC_013756.1"/>
</dbReference>
<dbReference type="EMBL" id="GU071086">
    <property type="protein sequence ID" value="ADB03936.1"/>
    <property type="molecule type" value="Genomic_DNA"/>
</dbReference>
<proteinExistence type="predicted"/>
<sequence>MEKRDSTFFAGEITPYREKILKLQIFRNMSSSDEFISAAENIQRIREALHCRQKNYDRNIPQKEASKMFELDIHLNVAKKFLLEHKVKEAVFTLMKYEVTIQNIISVVEKEKREQVVRNYKQLSDWLISRNFS</sequence>
<accession>D2XAF9</accession>
<dbReference type="OrthoDB" id="26531at10239"/>
<dbReference type="KEGG" id="vg:8746392"/>
<gene>
    <name evidence="1" type="ORF">MAR_ORF155</name>
</gene>
<organismHost>
    <name type="scientific">Acanthamoeba</name>
    <dbReference type="NCBI Taxonomy" id="5754"/>
</organismHost>
<dbReference type="GeneID" id="8746392"/>
<evidence type="ECO:0000313" key="1">
    <source>
        <dbReference type="EMBL" id="ADB03936.1"/>
    </source>
</evidence>
<keyword evidence="2" id="KW-1185">Reference proteome</keyword>
<protein>
    <submittedName>
        <fullName evidence="1">Uncharacterized protein</fullName>
    </submittedName>
</protein>